<name>A0A1C7MNK2_GRIFR</name>
<evidence type="ECO:0000256" key="1">
    <source>
        <dbReference type="SAM" id="MobiDB-lite"/>
    </source>
</evidence>
<sequence>MGASKFTAAEVAWLHQQFTSEDVRTILSAQGRGVLCQAANLVASRYTTVKWSEPLPPETVAEFTKRRAGKTVAERQHLQPYTEESEDHRQERLHNVPTRIYNWAKIHYGHHNNPATSNQITPMPIAPIPKPSSPRKATAWDIFKAEHPDIDAPPALTTAAGGKRGDIGAFVKLAKAKFDALPEHERDFFVIKAADMNAQTHNDKPQGESSEGENEAVRAAKAWQLPDHIKHTLKHWRQEMGWIGFCFAGGLDEYGEVSACAEWIGLDAHGCSFESILCEELHWTPAQLRMKFIQFLYTIFGRADTDGGDGKEGATKATIKVPSAETDLPNACADAEISTYETTIPPHLVRKIAQLSVPSVVPSDLVATTHPAELNVDVSVKTALRDVEETDAHRDVGVTSAEDQRIPDVQVVDMIPTGEHLAQPDAEVAEQHAEITAECEPTGPAKIVTALEKKRAAAARARGAAAKKKTNRAPKRDAATAAKKATATPKGVATATAKMATAPLQATTKKAKDEAAGTQGKRPSVDPGPPSA</sequence>
<evidence type="ECO:0000313" key="2">
    <source>
        <dbReference type="EMBL" id="OBZ78461.1"/>
    </source>
</evidence>
<feature type="compositionally biased region" description="Low complexity" evidence="1">
    <location>
        <begin position="479"/>
        <end position="498"/>
    </location>
</feature>
<dbReference type="Proteomes" id="UP000092993">
    <property type="component" value="Unassembled WGS sequence"/>
</dbReference>
<accession>A0A1C7MNK2</accession>
<protein>
    <submittedName>
        <fullName evidence="2">Uncharacterized protein</fullName>
    </submittedName>
</protein>
<feature type="region of interest" description="Disordered" evidence="1">
    <location>
        <begin position="459"/>
        <end position="532"/>
    </location>
</feature>
<dbReference type="EMBL" id="LUGG01000002">
    <property type="protein sequence ID" value="OBZ78461.1"/>
    <property type="molecule type" value="Genomic_DNA"/>
</dbReference>
<evidence type="ECO:0000313" key="3">
    <source>
        <dbReference type="Proteomes" id="UP000092993"/>
    </source>
</evidence>
<keyword evidence="3" id="KW-1185">Reference proteome</keyword>
<dbReference type="OMA" id="AWIDILM"/>
<reference evidence="2 3" key="1">
    <citation type="submission" date="2016-03" db="EMBL/GenBank/DDBJ databases">
        <title>Whole genome sequencing of Grifola frondosa 9006-11.</title>
        <authorList>
            <person name="Min B."/>
            <person name="Park H."/>
            <person name="Kim J.-G."/>
            <person name="Cho H."/>
            <person name="Oh Y.-L."/>
            <person name="Kong W.-S."/>
            <person name="Choi I.-G."/>
        </authorList>
    </citation>
    <scope>NUCLEOTIDE SEQUENCE [LARGE SCALE GENOMIC DNA]</scope>
    <source>
        <strain evidence="2 3">9006-11</strain>
    </source>
</reference>
<dbReference type="AlphaFoldDB" id="A0A1C7MNK2"/>
<feature type="region of interest" description="Disordered" evidence="1">
    <location>
        <begin position="64"/>
        <end position="90"/>
    </location>
</feature>
<gene>
    <name evidence="2" type="ORF">A0H81_01600</name>
</gene>
<comment type="caution">
    <text evidence="2">The sequence shown here is derived from an EMBL/GenBank/DDBJ whole genome shotgun (WGS) entry which is preliminary data.</text>
</comment>
<proteinExistence type="predicted"/>
<organism evidence="2 3">
    <name type="scientific">Grifola frondosa</name>
    <name type="common">Maitake</name>
    <name type="synonym">Polyporus frondosus</name>
    <dbReference type="NCBI Taxonomy" id="5627"/>
    <lineage>
        <taxon>Eukaryota</taxon>
        <taxon>Fungi</taxon>
        <taxon>Dikarya</taxon>
        <taxon>Basidiomycota</taxon>
        <taxon>Agaricomycotina</taxon>
        <taxon>Agaricomycetes</taxon>
        <taxon>Polyporales</taxon>
        <taxon>Grifolaceae</taxon>
        <taxon>Grifola</taxon>
    </lineage>
</organism>